<comment type="similarity">
    <text evidence="1">Belongs to the eukaryotic ribosomal protein eL28 family.</text>
</comment>
<evidence type="ECO:0000256" key="3">
    <source>
        <dbReference type="ARBA" id="ARBA00023274"/>
    </source>
</evidence>
<dbReference type="GO" id="GO:1990904">
    <property type="term" value="C:ribonucleoprotein complex"/>
    <property type="evidence" value="ECO:0007669"/>
    <property type="project" value="UniProtKB-KW"/>
</dbReference>
<accession>A0A085MCD6</accession>
<dbReference type="PANTHER" id="PTHR10544">
    <property type="entry name" value="60S RIBOSOMAL PROTEIN L28"/>
    <property type="match status" value="1"/>
</dbReference>
<keyword evidence="8" id="KW-1185">Reference proteome</keyword>
<dbReference type="GO" id="GO:0005840">
    <property type="term" value="C:ribosome"/>
    <property type="evidence" value="ECO:0007669"/>
    <property type="project" value="UniProtKB-KW"/>
</dbReference>
<dbReference type="Pfam" id="PF01778">
    <property type="entry name" value="Ribosomal_L28e"/>
    <property type="match status" value="1"/>
</dbReference>
<evidence type="ECO:0000256" key="4">
    <source>
        <dbReference type="ARBA" id="ARBA00035223"/>
    </source>
</evidence>
<evidence type="ECO:0000313" key="8">
    <source>
        <dbReference type="Proteomes" id="UP000030764"/>
    </source>
</evidence>
<dbReference type="AlphaFoldDB" id="A0A085MCD6"/>
<dbReference type="Gene3D" id="3.30.390.110">
    <property type="match status" value="1"/>
</dbReference>
<evidence type="ECO:0000256" key="2">
    <source>
        <dbReference type="ARBA" id="ARBA00022980"/>
    </source>
</evidence>
<keyword evidence="3" id="KW-0687">Ribonucleoprotein</keyword>
<feature type="domain" description="Ribosomal eL28/Mak16" evidence="6">
    <location>
        <begin position="49"/>
        <end position="165"/>
    </location>
</feature>
<proteinExistence type="inferred from homology"/>
<gene>
    <name evidence="7" type="ORF">M513_04316</name>
</gene>
<evidence type="ECO:0000256" key="1">
    <source>
        <dbReference type="ARBA" id="ARBA00007926"/>
    </source>
</evidence>
<dbReference type="GO" id="GO:0003735">
    <property type="term" value="F:structural constituent of ribosome"/>
    <property type="evidence" value="ECO:0007669"/>
    <property type="project" value="InterPro"/>
</dbReference>
<organism evidence="7 8">
    <name type="scientific">Trichuris suis</name>
    <name type="common">pig whipworm</name>
    <dbReference type="NCBI Taxonomy" id="68888"/>
    <lineage>
        <taxon>Eukaryota</taxon>
        <taxon>Metazoa</taxon>
        <taxon>Ecdysozoa</taxon>
        <taxon>Nematoda</taxon>
        <taxon>Enoplea</taxon>
        <taxon>Dorylaimia</taxon>
        <taxon>Trichinellida</taxon>
        <taxon>Trichuridae</taxon>
        <taxon>Trichuris</taxon>
    </lineage>
</organism>
<dbReference type="EMBL" id="KL363204">
    <property type="protein sequence ID" value="KFD54882.1"/>
    <property type="molecule type" value="Genomic_DNA"/>
</dbReference>
<keyword evidence="2" id="KW-0689">Ribosomal protein</keyword>
<evidence type="ECO:0000259" key="6">
    <source>
        <dbReference type="Pfam" id="PF01778"/>
    </source>
</evidence>
<name>A0A085MCD6_9BILA</name>
<dbReference type="GO" id="GO:0006412">
    <property type="term" value="P:translation"/>
    <property type="evidence" value="ECO:0007669"/>
    <property type="project" value="InterPro"/>
</dbReference>
<sequence>LRISRLFACSGIPHGASLHGDSLGFSCFLLAPLCICHFVKAIMNSPQILWSCVKDSSCFIRKQRGVNKAFTREPFNLWGTHNYLNCGFIRRQALDISAAPGGKGILMTLRKKRKWRKPKKALIKVPIVTDSRRTMKAIASVLKNNHYPRRMKRSAQKRASQILRSQMVKVTTKRRRQRREKQKK</sequence>
<feature type="non-terminal residue" evidence="7">
    <location>
        <position position="184"/>
    </location>
</feature>
<protein>
    <recommendedName>
        <fullName evidence="4">Large ribosomal subunit protein eL28</fullName>
    </recommendedName>
    <alternativeName>
        <fullName evidence="5">60S ribosomal protein L28</fullName>
    </alternativeName>
</protein>
<dbReference type="InterPro" id="IPR029004">
    <property type="entry name" value="Ribosomal_eL28/Mak16"/>
</dbReference>
<reference evidence="7 8" key="1">
    <citation type="journal article" date="2014" name="Nat. Genet.">
        <title>Genome and transcriptome of the porcine whipworm Trichuris suis.</title>
        <authorList>
            <person name="Jex A.R."/>
            <person name="Nejsum P."/>
            <person name="Schwarz E.M."/>
            <person name="Hu L."/>
            <person name="Young N.D."/>
            <person name="Hall R.S."/>
            <person name="Korhonen P.K."/>
            <person name="Liao S."/>
            <person name="Thamsborg S."/>
            <person name="Xia J."/>
            <person name="Xu P."/>
            <person name="Wang S."/>
            <person name="Scheerlinck J.P."/>
            <person name="Hofmann A."/>
            <person name="Sternberg P.W."/>
            <person name="Wang J."/>
            <person name="Gasser R.B."/>
        </authorList>
    </citation>
    <scope>NUCLEOTIDE SEQUENCE [LARGE SCALE GENOMIC DNA]</scope>
    <source>
        <strain evidence="7">DCEP-RM93M</strain>
    </source>
</reference>
<dbReference type="InterPro" id="IPR002672">
    <property type="entry name" value="Ribosomal_eL28"/>
</dbReference>
<dbReference type="Proteomes" id="UP000030764">
    <property type="component" value="Unassembled WGS sequence"/>
</dbReference>
<evidence type="ECO:0000313" key="7">
    <source>
        <dbReference type="EMBL" id="KFD54882.1"/>
    </source>
</evidence>
<evidence type="ECO:0000256" key="5">
    <source>
        <dbReference type="ARBA" id="ARBA00035330"/>
    </source>
</evidence>
<feature type="non-terminal residue" evidence="7">
    <location>
        <position position="1"/>
    </location>
</feature>